<dbReference type="PANTHER" id="PTHR43657">
    <property type="entry name" value="TRYPTOPHAN RNA-BINDING ATTENUATOR PROTEIN-LIKE PROTEIN"/>
    <property type="match status" value="1"/>
</dbReference>
<dbReference type="PANTHER" id="PTHR43657:SF1">
    <property type="entry name" value="ALTERED INHERITANCE OF MITOCHONDRIA PROTEIN 24, MITOCHONDRIAL"/>
    <property type="match status" value="1"/>
</dbReference>
<dbReference type="InterPro" id="IPR016031">
    <property type="entry name" value="Trp_RNA-bd_attenuator-like_dom"/>
</dbReference>
<dbReference type="EMBL" id="JAVBVO010000001">
    <property type="protein sequence ID" value="MDZ5757202.1"/>
    <property type="molecule type" value="Genomic_DNA"/>
</dbReference>
<dbReference type="SUPFAM" id="SSF51219">
    <property type="entry name" value="TRAP-like"/>
    <property type="match status" value="1"/>
</dbReference>
<dbReference type="AlphaFoldDB" id="A0AAW9K1D8"/>
<dbReference type="InterPro" id="IPR036983">
    <property type="entry name" value="AIM24_sf"/>
</dbReference>
<reference evidence="1" key="1">
    <citation type="submission" date="2023-08" db="EMBL/GenBank/DDBJ databases">
        <title>Genomic characterization of piscicolin 126 produced by Carnobacterium maltaromaticum CM22 strain isolated from salmon (Salmo salar).</title>
        <authorList>
            <person name="Gonzalez-Gragera E."/>
            <person name="Garcia-Lopez J.D."/>
            <person name="Teso-Perez C."/>
            <person name="Gimenez-Hernandez I."/>
            <person name="Peralta-Sanchez J.M."/>
            <person name="Valdivia E."/>
            <person name="Montalban-Lopez M."/>
            <person name="Martin-Platero A.M."/>
            <person name="Banos A."/>
            <person name="Martinez-Bueno M."/>
        </authorList>
    </citation>
    <scope>NUCLEOTIDE SEQUENCE</scope>
    <source>
        <strain evidence="1">CM22</strain>
    </source>
</reference>
<accession>A0AAW9K1D8</accession>
<evidence type="ECO:0000313" key="2">
    <source>
        <dbReference type="Proteomes" id="UP001290462"/>
    </source>
</evidence>
<dbReference type="GeneID" id="83606792"/>
<protein>
    <submittedName>
        <fullName evidence="1">TIGR00266 family protein</fullName>
    </submittedName>
</protein>
<dbReference type="Pfam" id="PF01987">
    <property type="entry name" value="AIM24"/>
    <property type="match status" value="1"/>
</dbReference>
<proteinExistence type="predicted"/>
<dbReference type="Proteomes" id="UP001290462">
    <property type="component" value="Unassembled WGS sequence"/>
</dbReference>
<name>A0AAW9K1D8_CARML</name>
<organism evidence="1 2">
    <name type="scientific">Carnobacterium maltaromaticum</name>
    <name type="common">Carnobacterium piscicola</name>
    <dbReference type="NCBI Taxonomy" id="2751"/>
    <lineage>
        <taxon>Bacteria</taxon>
        <taxon>Bacillati</taxon>
        <taxon>Bacillota</taxon>
        <taxon>Bacilli</taxon>
        <taxon>Lactobacillales</taxon>
        <taxon>Carnobacteriaceae</taxon>
        <taxon>Carnobacterium</taxon>
    </lineage>
</organism>
<dbReference type="InterPro" id="IPR002838">
    <property type="entry name" value="AIM24"/>
</dbReference>
<evidence type="ECO:0000313" key="1">
    <source>
        <dbReference type="EMBL" id="MDZ5757202.1"/>
    </source>
</evidence>
<dbReference type="RefSeq" id="WP_010050887.1">
    <property type="nucleotide sequence ID" value="NZ_CAJGUR010000009.1"/>
</dbReference>
<gene>
    <name evidence="1" type="ORF">RAK27_00865</name>
</gene>
<dbReference type="NCBIfam" id="TIGR00266">
    <property type="entry name" value="TIGR00266 family protein"/>
    <property type="match status" value="1"/>
</dbReference>
<comment type="caution">
    <text evidence="1">The sequence shown here is derived from an EMBL/GenBank/DDBJ whole genome shotgun (WGS) entry which is preliminary data.</text>
</comment>
<dbReference type="Gene3D" id="3.60.160.10">
    <property type="entry name" value="Mitochondrial biogenesis AIM24"/>
    <property type="match status" value="1"/>
</dbReference>
<sequence>MKYSIEGDTLPVVICELEKGEAMVSENGGRSWALGEITTETTSGGGMKKMLGRAFSGESLFLSRYEAQSNATIAFASSFPGCIIAKELQAGESVIAQKTAFLAATEGVELSTFFQKKGTAGFFGGEGFIMQKLQGPGTVFFEIDGSTKTYDLAAGERLVCDTGLVALMDETCKLEIVAVKGLKNKLLGGEGFFDTVVTGPGKVTVQTMTLGGFAQSILPFMSSK</sequence>